<proteinExistence type="predicted"/>
<comment type="caution">
    <text evidence="1">The sequence shown here is derived from an EMBL/GenBank/DDBJ whole genome shotgun (WGS) entry which is preliminary data.</text>
</comment>
<dbReference type="EMBL" id="JASBWV010000011">
    <property type="protein sequence ID" value="KAJ9123851.1"/>
    <property type="molecule type" value="Genomic_DNA"/>
</dbReference>
<sequence length="272" mass="29819">MRLSRKTGKGVADLSWAFTNRTYEARVLDATELSINRNDSEKEATDLVVNPPPIEEVSSLTSPADVEVTVDLCPVVPKQTETMGNPSLVSQTPRHRHTSSKKPTSVMYLIPIDAHHRGARGHRTPGHASEASPQNGSDSTNRRTILKSQTPAPADRSEGIVKDTAPSSTQVRFATDAKAAVSQRVGKQSEGKVLPATINDKGRTAATQDQTHASMQLLMRYTKEMEGKRLRSERLRQKNSLHFGYQALRWMAISHSVTFICATVIVLALVKG</sequence>
<keyword evidence="2" id="KW-1185">Reference proteome</keyword>
<organism evidence="1 2">
    <name type="scientific">Naganishia onofrii</name>
    <dbReference type="NCBI Taxonomy" id="1851511"/>
    <lineage>
        <taxon>Eukaryota</taxon>
        <taxon>Fungi</taxon>
        <taxon>Dikarya</taxon>
        <taxon>Basidiomycota</taxon>
        <taxon>Agaricomycotina</taxon>
        <taxon>Tremellomycetes</taxon>
        <taxon>Filobasidiales</taxon>
        <taxon>Filobasidiaceae</taxon>
        <taxon>Naganishia</taxon>
    </lineage>
</organism>
<dbReference type="Proteomes" id="UP001234202">
    <property type="component" value="Unassembled WGS sequence"/>
</dbReference>
<gene>
    <name evidence="1" type="ORF">QFC24_003628</name>
</gene>
<evidence type="ECO:0000313" key="2">
    <source>
        <dbReference type="Proteomes" id="UP001234202"/>
    </source>
</evidence>
<accession>A0ACC2XLE2</accession>
<protein>
    <submittedName>
        <fullName evidence="1">Uncharacterized protein</fullName>
    </submittedName>
</protein>
<reference evidence="1" key="1">
    <citation type="submission" date="2023-04" db="EMBL/GenBank/DDBJ databases">
        <title>Draft Genome sequencing of Naganishia species isolated from polar environments using Oxford Nanopore Technology.</title>
        <authorList>
            <person name="Leo P."/>
            <person name="Venkateswaran K."/>
        </authorList>
    </citation>
    <scope>NUCLEOTIDE SEQUENCE</scope>
    <source>
        <strain evidence="1">DBVPG 5303</strain>
    </source>
</reference>
<name>A0ACC2XLE2_9TREE</name>
<evidence type="ECO:0000313" key="1">
    <source>
        <dbReference type="EMBL" id="KAJ9123851.1"/>
    </source>
</evidence>